<keyword evidence="2" id="KW-1185">Reference proteome</keyword>
<dbReference type="Proteomes" id="UP001732700">
    <property type="component" value="Chromosome 5A"/>
</dbReference>
<reference evidence="1" key="2">
    <citation type="submission" date="2025-09" db="UniProtKB">
        <authorList>
            <consortium name="EnsemblPlants"/>
        </authorList>
    </citation>
    <scope>IDENTIFICATION</scope>
</reference>
<evidence type="ECO:0000313" key="2">
    <source>
        <dbReference type="Proteomes" id="UP001732700"/>
    </source>
</evidence>
<protein>
    <submittedName>
        <fullName evidence="1">Uncharacterized protein</fullName>
    </submittedName>
</protein>
<accession>A0ACD5XUX8</accession>
<dbReference type="EnsemblPlants" id="AVESA.00010b.r2.5AG0858110.1">
    <property type="protein sequence ID" value="AVESA.00010b.r2.5AG0858110.1.CDS"/>
    <property type="gene ID" value="AVESA.00010b.r2.5AG0858110"/>
</dbReference>
<sequence>MEAPVCALVDAMFRLPAKIDGLLVRHGHLLPRGAADEISLIKQDLENMVVILQEHHGLGGQDRAMMVKCLTKEVRELSYDIEDSVDQYEHSAGTKRWILSPRRKEYKITSRGGKTAWRLWEKLKWRLWMANKIREFSVRSQEALQHYSLLNHPGGNGISSTAASTSTRCDPSFSSWHPTPYGEPVGIDAPLKKIEAWLDKNEEQKLKVVSVVGSGGVGKTTLANELYRGIGGQFECRAFVRMSRKADVRRILISMLSQVRPHHTLHTWKVHSLIADIRTHLQDKRYLIVIDDIWDKQTWDIINRALPDGNLCSGILITTEVEDVALKCCGCDSKYIFMMKPLGHDDSRKLFLNTAFGPKYECSSELSEVANSIIRKCAGLPLAMVIVANILASHMCKPEQWDYVNKSLGCGLRTDPTSAGMMQVLSLSYNNLPQHLKPCMMYLSIYKEDFIIQKDDLVKQWVAEGLICETGEKDKEEISRSYFDELICSRMIQPVHINDNDDIYSCTVHSMVLDFVTHKSIEENFVTAIDDCQTAARFADKVRRLSLHFGNAEATAPTNMRLSQLRTLAFFGVFRCLPSIVEFGLLRVLILHLWGDDESVIFDLTRISELFRLRYLHIICNVTLEVQKTQIDGLQYLETMKIDARMSVFPSEFFLLPGLLHLTLPVETDLPNGIGHMASLCTLGYFDLCANSVENVQSLSKLTNLRDLRLTCSTASSCCLKSKMDSMGSILVKLSNLRTLTLEPSGILDVELSSMSISCDAFSIVSSAPVFLRRFEWLPSICTFSSLPQWIGHLNKLCILKIGVTELASNDVEVLRGLPALTVLSLYVQTKPAEKIVFNKTGFSVLKYFMFGCRVPCLEFKLDAMPKLLKLKLGFDAHGVDQDGMVPIGMVHLTGLKEISAKIWGASANDTNRGAAESALIDAIKMHPAQPTFNIQCLNGMFSGKDDNNSGEQKQEHITLQNQYDIMEEDSMEQQSLLQKGTWEGAHSRFSAFSDWKTVADKQPASRVHHLFRIGERAGLSSSRKWTTWLKTKAQKYKAMEEGSNIQHGVLQTDYMDDTIKQAVVRMPKRSIQMRVSTMEDGFIWRYYGQKEILGSKHRRCYYRCTNKKEKGCQATKQVHRSDSDPEFFDIVYHGEHTCVDSVHSRTESAHSLLHHLALPGLMTSGSLVTYEAVSSSSTAGTCVRSPGTSAGSQVTNVGVSRTTLGVPMSQGTSENQVTHQEVSVSTHGFWSVPNEVDSIPHSLVDDMLDVDDYLVDDIDCSDSEQRL</sequence>
<reference evidence="1" key="1">
    <citation type="submission" date="2021-05" db="EMBL/GenBank/DDBJ databases">
        <authorList>
            <person name="Scholz U."/>
            <person name="Mascher M."/>
            <person name="Fiebig A."/>
        </authorList>
    </citation>
    <scope>NUCLEOTIDE SEQUENCE [LARGE SCALE GENOMIC DNA]</scope>
</reference>
<name>A0ACD5XUX8_AVESA</name>
<evidence type="ECO:0000313" key="1">
    <source>
        <dbReference type="EnsemblPlants" id="AVESA.00010b.r2.5AG0858110.1.CDS"/>
    </source>
</evidence>
<proteinExistence type="predicted"/>
<organism evidence="1 2">
    <name type="scientific">Avena sativa</name>
    <name type="common">Oat</name>
    <dbReference type="NCBI Taxonomy" id="4498"/>
    <lineage>
        <taxon>Eukaryota</taxon>
        <taxon>Viridiplantae</taxon>
        <taxon>Streptophyta</taxon>
        <taxon>Embryophyta</taxon>
        <taxon>Tracheophyta</taxon>
        <taxon>Spermatophyta</taxon>
        <taxon>Magnoliopsida</taxon>
        <taxon>Liliopsida</taxon>
        <taxon>Poales</taxon>
        <taxon>Poaceae</taxon>
        <taxon>BOP clade</taxon>
        <taxon>Pooideae</taxon>
        <taxon>Poodae</taxon>
        <taxon>Poeae</taxon>
        <taxon>Poeae Chloroplast Group 1 (Aveneae type)</taxon>
        <taxon>Aveninae</taxon>
        <taxon>Avena</taxon>
    </lineage>
</organism>